<dbReference type="Pfam" id="PF02517">
    <property type="entry name" value="Rce1-like"/>
    <property type="match status" value="1"/>
</dbReference>
<dbReference type="EMBL" id="VBOT01000097">
    <property type="protein sequence ID" value="TMQ50551.1"/>
    <property type="molecule type" value="Genomic_DNA"/>
</dbReference>
<feature type="domain" description="CAAX prenyl protease 2/Lysostaphin resistance protein A-like" evidence="2">
    <location>
        <begin position="410"/>
        <end position="510"/>
    </location>
</feature>
<dbReference type="GO" id="GO:0006508">
    <property type="term" value="P:proteolysis"/>
    <property type="evidence" value="ECO:0007669"/>
    <property type="project" value="UniProtKB-KW"/>
</dbReference>
<keyword evidence="3" id="KW-0482">Metalloprotease</keyword>
<keyword evidence="3" id="KW-0645">Protease</keyword>
<organism evidence="3 4">
    <name type="scientific">Eiseniibacteriota bacterium</name>
    <dbReference type="NCBI Taxonomy" id="2212470"/>
    <lineage>
        <taxon>Bacteria</taxon>
        <taxon>Candidatus Eiseniibacteriota</taxon>
    </lineage>
</organism>
<dbReference type="GO" id="GO:0008237">
    <property type="term" value="F:metallopeptidase activity"/>
    <property type="evidence" value="ECO:0007669"/>
    <property type="project" value="UniProtKB-KW"/>
</dbReference>
<sequence length="1123" mass="122103">MSKKLAFWIALVLLSLGSATFAIRNFSKALPIVSLDLRMDRAQALRSARALASRSHWGPESGFRQAASFGVDDTVQTFVELEGGGKEAFTQMVKQGLYAAYTWRVRHFKEGETHETLIRFTPAGEPYGFRERLRETDPGPSLPESEARRIAEHQAAEQWHVDLAAYKPAESSKEVRPSGRTDHTFVYERVAEKVKAGRYRLRLVVSGDRLTELTHFLKVPEAFTRRYEEMRSANNAIAFGAVAAVAVLYFIGACIVGLFLLMRSGWLVWRPPVLWGVGIALVQALASINEWPLAWMHYDTALPGGTFLLQRVVSTLGELILNTFMLSLSFMAAESLGRKAFPNHPQLWRLWSREAASSVAVAGRTAGGYLLTGFEFGYIVGFYFLVSRLFHWWTPSDSLVEPDILATYVPWLSAVAPSLQAGLWEESLFRAVPIAGAALLGNRFGNRRVWIVAALLVEALVFGSAHANYASEPPYARLVELIGPSLIWGIVYLNFGLLPSVITHFLFDLILFALPLFTSSAPGVRIDQVAVGLCALVPLGVVVAARLRTRAWSWLPDSLRNRAWTPPAPAAAEPEPAGESIPEARIGAGRLRLLWALGLVGLVAWAAGGFSPGDAPPLRIGREEARARALSAVAAQGFHVSPKWQALTSVESDPGLDDRFVWRTAGRATYHALMGRYLNTPGWKVRIVTFRGDVAERAEEWQVTLAAGGAVTRVQHRLPQGRPAPSLAEPDARALAHHAVRERLGLDPDRLKEVSAVQSHLPARHDWVFTFSDTVSGRLPQGELRLSIEIAGDQVVDAYRFVYVPEDWQRKDRGDQSLIGVLGVIRALFLAVLIVGGAVIAVIRWSRGAFPVRFSVLVYAPLLLVMMGQALNNWPEFESRFSTAQPWQLQQTIAVMSLVLSHLIFAALIALLAGIAHGSIQSARAGRNDAPLALGIPAGATASGTLTLIALGALATMPRWPNVTLARAYVPVLAEMLGPASGLVVRSATLMIVLLGVHHLTAGWTRRRLLWGALLVLSGGFVGLTGAPSPALWLEQGLVTGLLVLVLYAGALRFDLAMVPLAVGTVSALGLIRAALRQGHPAALPGCLLGAALTFLVAWWWTSALRGPSPEPVASPVPEPSPV</sequence>
<gene>
    <name evidence="3" type="ORF">E6K73_07715</name>
</gene>
<dbReference type="GO" id="GO:0004175">
    <property type="term" value="F:endopeptidase activity"/>
    <property type="evidence" value="ECO:0007669"/>
    <property type="project" value="UniProtKB-ARBA"/>
</dbReference>
<feature type="transmembrane region" description="Helical" evidence="1">
    <location>
        <begin position="1082"/>
        <end position="1101"/>
    </location>
</feature>
<comment type="caution">
    <text evidence="3">The sequence shown here is derived from an EMBL/GenBank/DDBJ whole genome shotgun (WGS) entry which is preliminary data.</text>
</comment>
<feature type="transmembrane region" description="Helical" evidence="1">
    <location>
        <begin position="1058"/>
        <end position="1076"/>
    </location>
</feature>
<feature type="transmembrane region" description="Helical" evidence="1">
    <location>
        <begin position="312"/>
        <end position="333"/>
    </location>
</feature>
<feature type="transmembrane region" description="Helical" evidence="1">
    <location>
        <begin position="529"/>
        <end position="547"/>
    </location>
</feature>
<keyword evidence="3" id="KW-0378">Hydrolase</keyword>
<keyword evidence="1" id="KW-0472">Membrane</keyword>
<accession>A0A538SGQ4</accession>
<feature type="transmembrane region" description="Helical" evidence="1">
    <location>
        <begin position="236"/>
        <end position="261"/>
    </location>
</feature>
<feature type="transmembrane region" description="Helical" evidence="1">
    <location>
        <begin position="976"/>
        <end position="997"/>
    </location>
</feature>
<evidence type="ECO:0000313" key="4">
    <source>
        <dbReference type="Proteomes" id="UP000320184"/>
    </source>
</evidence>
<evidence type="ECO:0000313" key="3">
    <source>
        <dbReference type="EMBL" id="TMQ50551.1"/>
    </source>
</evidence>
<proteinExistence type="predicted"/>
<reference evidence="3 4" key="1">
    <citation type="journal article" date="2019" name="Nat. Microbiol.">
        <title>Mediterranean grassland soil C-N compound turnover is dependent on rainfall and depth, and is mediated by genomically divergent microorganisms.</title>
        <authorList>
            <person name="Diamond S."/>
            <person name="Andeer P.F."/>
            <person name="Li Z."/>
            <person name="Crits-Christoph A."/>
            <person name="Burstein D."/>
            <person name="Anantharaman K."/>
            <person name="Lane K.R."/>
            <person name="Thomas B.C."/>
            <person name="Pan C."/>
            <person name="Northen T.R."/>
            <person name="Banfield J.F."/>
        </authorList>
    </citation>
    <scope>NUCLEOTIDE SEQUENCE [LARGE SCALE GENOMIC DNA]</scope>
    <source>
        <strain evidence="3">WS_3</strain>
    </source>
</reference>
<feature type="transmembrane region" description="Helical" evidence="1">
    <location>
        <begin position="932"/>
        <end position="956"/>
    </location>
</feature>
<dbReference type="AlphaFoldDB" id="A0A538SGQ4"/>
<dbReference type="InterPro" id="IPR003675">
    <property type="entry name" value="Rce1/LyrA-like_dom"/>
</dbReference>
<feature type="transmembrane region" description="Helical" evidence="1">
    <location>
        <begin position="1009"/>
        <end position="1027"/>
    </location>
</feature>
<feature type="transmembrane region" description="Helical" evidence="1">
    <location>
        <begin position="449"/>
        <end position="469"/>
    </location>
</feature>
<feature type="transmembrane region" description="Helical" evidence="1">
    <location>
        <begin position="818"/>
        <end position="843"/>
    </location>
</feature>
<feature type="transmembrane region" description="Helical" evidence="1">
    <location>
        <begin position="850"/>
        <end position="871"/>
    </location>
</feature>
<feature type="transmembrane region" description="Helical" evidence="1">
    <location>
        <begin position="593"/>
        <end position="610"/>
    </location>
</feature>
<dbReference type="Proteomes" id="UP000320184">
    <property type="component" value="Unassembled WGS sequence"/>
</dbReference>
<evidence type="ECO:0000256" key="1">
    <source>
        <dbReference type="SAM" id="Phobius"/>
    </source>
</evidence>
<evidence type="ECO:0000259" key="2">
    <source>
        <dbReference type="Pfam" id="PF02517"/>
    </source>
</evidence>
<name>A0A538SGQ4_UNCEI</name>
<protein>
    <submittedName>
        <fullName evidence="3">CPBP family intramembrane metalloprotease</fullName>
    </submittedName>
</protein>
<keyword evidence="1" id="KW-0812">Transmembrane</keyword>
<keyword evidence="1" id="KW-1133">Transmembrane helix</keyword>
<dbReference type="GO" id="GO:0080120">
    <property type="term" value="P:CAAX-box protein maturation"/>
    <property type="evidence" value="ECO:0007669"/>
    <property type="project" value="UniProtKB-ARBA"/>
</dbReference>
<feature type="transmembrane region" description="Helical" evidence="1">
    <location>
        <begin position="891"/>
        <end position="920"/>
    </location>
</feature>
<feature type="transmembrane region" description="Helical" evidence="1">
    <location>
        <begin position="481"/>
        <end position="498"/>
    </location>
</feature>
<feature type="transmembrane region" description="Helical" evidence="1">
    <location>
        <begin position="273"/>
        <end position="292"/>
    </location>
</feature>